<dbReference type="WBParaSite" id="MhA1_Contig118.frz3.gene55">
    <property type="protein sequence ID" value="MhA1_Contig118.frz3.gene55"/>
    <property type="gene ID" value="MhA1_Contig118.frz3.gene55"/>
</dbReference>
<reference evidence="3" key="1">
    <citation type="submission" date="2016-11" db="UniProtKB">
        <authorList>
            <consortium name="WormBaseParasite"/>
        </authorList>
    </citation>
    <scope>IDENTIFICATION</scope>
</reference>
<name>A0A1I8B172_MELHA</name>
<feature type="region of interest" description="Disordered" evidence="1">
    <location>
        <begin position="262"/>
        <end position="283"/>
    </location>
</feature>
<feature type="compositionally biased region" description="Pro residues" evidence="1">
    <location>
        <begin position="62"/>
        <end position="78"/>
    </location>
</feature>
<feature type="region of interest" description="Disordered" evidence="1">
    <location>
        <begin position="1"/>
        <end position="78"/>
    </location>
</feature>
<evidence type="ECO:0000313" key="3">
    <source>
        <dbReference type="WBParaSite" id="MhA1_Contig118.frz3.gene55"/>
    </source>
</evidence>
<keyword evidence="2" id="KW-1185">Reference proteome</keyword>
<protein>
    <submittedName>
        <fullName evidence="3">TACC_C domain-containing protein</fullName>
    </submittedName>
</protein>
<evidence type="ECO:0000313" key="2">
    <source>
        <dbReference type="Proteomes" id="UP000095281"/>
    </source>
</evidence>
<proteinExistence type="predicted"/>
<accession>A0A1I8B172</accession>
<dbReference type="AlphaFoldDB" id="A0A1I8B172"/>
<organism evidence="2 3">
    <name type="scientific">Meloidogyne hapla</name>
    <name type="common">Root-knot nematode worm</name>
    <dbReference type="NCBI Taxonomy" id="6305"/>
    <lineage>
        <taxon>Eukaryota</taxon>
        <taxon>Metazoa</taxon>
        <taxon>Ecdysozoa</taxon>
        <taxon>Nematoda</taxon>
        <taxon>Chromadorea</taxon>
        <taxon>Rhabditida</taxon>
        <taxon>Tylenchina</taxon>
        <taxon>Tylenchomorpha</taxon>
        <taxon>Tylenchoidea</taxon>
        <taxon>Meloidogynidae</taxon>
        <taxon>Meloidogyninae</taxon>
        <taxon>Meloidogyne</taxon>
    </lineage>
</organism>
<dbReference type="Proteomes" id="UP000095281">
    <property type="component" value="Unplaced"/>
</dbReference>
<sequence length="283" mass="31635">MLPTFQSLDDRKTTTKTYLKRTIKPPGSDKKRQVKMPCSSNSNLPNKVTARVPLANQNGKAAPPPPPTPRTATPPPSLYTPHTLSHTTIDSNGDTSICAMRESSIQVSENRLKALYLQLEENQKKIIDPSLQSRIQRSGSISDVLSIFSKFETRKGKLEVQRNHLEEAKQNYIQALAKYDGQTIEALKEIGNINEEFNGLIINLEKLPISSQSKNNLIDRQPIMIDKEVQVNPPRVLFKSPSAEFLPTMQIVPLPPSPILRSNIKSNKPDRPRGDVTPIAFKL</sequence>
<evidence type="ECO:0000256" key="1">
    <source>
        <dbReference type="SAM" id="MobiDB-lite"/>
    </source>
</evidence>